<evidence type="ECO:0000313" key="10">
    <source>
        <dbReference type="EMBL" id="KAH9636380.1"/>
    </source>
</evidence>
<protein>
    <recommendedName>
        <fullName evidence="7">Lipase</fullName>
    </recommendedName>
</protein>
<dbReference type="Gene3D" id="3.40.50.1820">
    <property type="entry name" value="alpha/beta hydrolase"/>
    <property type="match status" value="1"/>
</dbReference>
<comment type="similarity">
    <text evidence="1 7">Belongs to the AB hydrolase superfamily. Lipase family.</text>
</comment>
<evidence type="ECO:0000256" key="7">
    <source>
        <dbReference type="PIRNR" id="PIRNR000862"/>
    </source>
</evidence>
<reference evidence="10" key="1">
    <citation type="journal article" date="2021" name="G3 (Bethesda)">
        <title>Genome and transcriptome analysis of the beet armyworm Spodoptera exigua reveals targets for pest control. .</title>
        <authorList>
            <person name="Simon S."/>
            <person name="Breeschoten T."/>
            <person name="Jansen H.J."/>
            <person name="Dirks R.P."/>
            <person name="Schranz M.E."/>
            <person name="Ros V.I.D."/>
        </authorList>
    </citation>
    <scope>NUCLEOTIDE SEQUENCE</scope>
    <source>
        <strain evidence="10">TB_SE_WUR_2020</strain>
    </source>
</reference>
<dbReference type="InterPro" id="IPR006693">
    <property type="entry name" value="AB_hydrolase_lipase"/>
</dbReference>
<dbReference type="EMBL" id="JACEFF010000502">
    <property type="protein sequence ID" value="KAH9636380.1"/>
    <property type="molecule type" value="Genomic_DNA"/>
</dbReference>
<dbReference type="GO" id="GO:0016042">
    <property type="term" value="P:lipid catabolic process"/>
    <property type="evidence" value="ECO:0007669"/>
    <property type="project" value="UniProtKB-KW"/>
</dbReference>
<name>A0A922SG22_SPOEX</name>
<feature type="domain" description="Partial AB-hydrolase lipase" evidence="9">
    <location>
        <begin position="67"/>
        <end position="118"/>
    </location>
</feature>
<dbReference type="AlphaFoldDB" id="A0A922SG22"/>
<feature type="active site" description="Charge relay system" evidence="8">
    <location>
        <position position="398"/>
    </location>
</feature>
<dbReference type="FunFam" id="3.40.50.1820:FF:000021">
    <property type="entry name" value="Lipase"/>
    <property type="match status" value="1"/>
</dbReference>
<evidence type="ECO:0000313" key="11">
    <source>
        <dbReference type="Proteomes" id="UP000814243"/>
    </source>
</evidence>
<keyword evidence="2" id="KW-0732">Signal</keyword>
<dbReference type="GO" id="GO:0016788">
    <property type="term" value="F:hydrolase activity, acting on ester bonds"/>
    <property type="evidence" value="ECO:0007669"/>
    <property type="project" value="InterPro"/>
</dbReference>
<evidence type="ECO:0000256" key="5">
    <source>
        <dbReference type="ARBA" id="ARBA00023098"/>
    </source>
</evidence>
<evidence type="ECO:0000256" key="1">
    <source>
        <dbReference type="ARBA" id="ARBA00010701"/>
    </source>
</evidence>
<evidence type="ECO:0000259" key="9">
    <source>
        <dbReference type="Pfam" id="PF04083"/>
    </source>
</evidence>
<keyword evidence="3 7" id="KW-0378">Hydrolase</keyword>
<comment type="caution">
    <text evidence="10">The sequence shown here is derived from an EMBL/GenBank/DDBJ whole genome shotgun (WGS) entry which is preliminary data.</text>
</comment>
<gene>
    <name evidence="10" type="ORF">HF086_011237</name>
</gene>
<keyword evidence="4 7" id="KW-0442">Lipid degradation</keyword>
<feature type="active site" description="Nucleophile" evidence="8">
    <location>
        <position position="194"/>
    </location>
</feature>
<dbReference type="InterPro" id="IPR029058">
    <property type="entry name" value="AB_hydrolase_fold"/>
</dbReference>
<evidence type="ECO:0000256" key="4">
    <source>
        <dbReference type="ARBA" id="ARBA00022963"/>
    </source>
</evidence>
<evidence type="ECO:0000256" key="2">
    <source>
        <dbReference type="ARBA" id="ARBA00022729"/>
    </source>
</evidence>
<evidence type="ECO:0000256" key="6">
    <source>
        <dbReference type="ARBA" id="ARBA00023180"/>
    </source>
</evidence>
<feature type="active site" description="Charge relay system" evidence="8">
    <location>
        <position position="367"/>
    </location>
</feature>
<keyword evidence="5" id="KW-0443">Lipid metabolism</keyword>
<organism evidence="10 11">
    <name type="scientific">Spodoptera exigua</name>
    <name type="common">Beet armyworm</name>
    <name type="synonym">Noctua fulgens</name>
    <dbReference type="NCBI Taxonomy" id="7107"/>
    <lineage>
        <taxon>Eukaryota</taxon>
        <taxon>Metazoa</taxon>
        <taxon>Ecdysozoa</taxon>
        <taxon>Arthropoda</taxon>
        <taxon>Hexapoda</taxon>
        <taxon>Insecta</taxon>
        <taxon>Pterygota</taxon>
        <taxon>Neoptera</taxon>
        <taxon>Endopterygota</taxon>
        <taxon>Lepidoptera</taxon>
        <taxon>Glossata</taxon>
        <taxon>Ditrysia</taxon>
        <taxon>Noctuoidea</taxon>
        <taxon>Noctuidae</taxon>
        <taxon>Amphipyrinae</taxon>
        <taxon>Spodoptera</taxon>
    </lineage>
</organism>
<dbReference type="SUPFAM" id="SSF53474">
    <property type="entry name" value="alpha/beta-Hydrolases"/>
    <property type="match status" value="1"/>
</dbReference>
<sequence>MGILSYGVVLVITSYFIYDVYCVPEKTVLENAGIDFLEIINEFIAIANIFNGGNEAPVSEDGDLNITQLLYKYDYGAQEHHVVTEDGYILKMIRIPNKGPAVFLMHGLLLSADDWLTAGYKDSLAYQLASAGYDVWMGNARGNKYSRKHVGMSPKSPQFWEFSWDEIGRYDLPAMIDYVLKTTKEENLMYIGHSQGTTAFFVMCSEKPIYNKKISLMIALSPIAWMSRAKSPLVRMAAPFNNYHLVLTQVFHIYEILPRPIGTYFSETPFCKIGNGLVCITILFIVCGFDYEQFNQVNIPAIFEHSPSGASIYQFVHYLQNMMSASFRKFDYGNIRKNLEIYGSPEPPRYLVERVTVPTALFYSGNDWVCNVEDVKVLENMLPNVIESYRVPFNKFNHVDFLWARNVKELINDKILMLLSSTSNY</sequence>
<dbReference type="Pfam" id="PF04083">
    <property type="entry name" value="Abhydro_lipase"/>
    <property type="match status" value="1"/>
</dbReference>
<dbReference type="Proteomes" id="UP000814243">
    <property type="component" value="Unassembled WGS sequence"/>
</dbReference>
<dbReference type="PIRSF" id="PIRSF000862">
    <property type="entry name" value="Steryl_ester_lip"/>
    <property type="match status" value="1"/>
</dbReference>
<evidence type="ECO:0000256" key="8">
    <source>
        <dbReference type="PIRSR" id="PIRSR000862-1"/>
    </source>
</evidence>
<proteinExistence type="inferred from homology"/>
<keyword evidence="6" id="KW-0325">Glycoprotein</keyword>
<evidence type="ECO:0000256" key="3">
    <source>
        <dbReference type="ARBA" id="ARBA00022801"/>
    </source>
</evidence>
<dbReference type="InterPro" id="IPR025483">
    <property type="entry name" value="Lipase_euk"/>
</dbReference>
<dbReference type="PANTHER" id="PTHR11005">
    <property type="entry name" value="LYSOSOMAL ACID LIPASE-RELATED"/>
    <property type="match status" value="1"/>
</dbReference>
<accession>A0A922SG22</accession>